<evidence type="ECO:0000313" key="1">
    <source>
        <dbReference type="EMBL" id="MBX36275.1"/>
    </source>
</evidence>
<dbReference type="EMBL" id="GGEC01055791">
    <property type="protein sequence ID" value="MBX36275.1"/>
    <property type="molecule type" value="Transcribed_RNA"/>
</dbReference>
<reference evidence="1" key="1">
    <citation type="submission" date="2018-02" db="EMBL/GenBank/DDBJ databases">
        <title>Rhizophora mucronata_Transcriptome.</title>
        <authorList>
            <person name="Meera S.P."/>
            <person name="Sreeshan A."/>
            <person name="Augustine A."/>
        </authorList>
    </citation>
    <scope>NUCLEOTIDE SEQUENCE</scope>
    <source>
        <tissue evidence="1">Leaf</tissue>
    </source>
</reference>
<protein>
    <submittedName>
        <fullName evidence="1">Uncharacterized protein</fullName>
    </submittedName>
</protein>
<dbReference type="AlphaFoldDB" id="A0A2P2N1B0"/>
<sequence length="29" mass="3328">MGMANLVLLCHVLVEPNTRQRLILVKHKT</sequence>
<organism evidence="1">
    <name type="scientific">Rhizophora mucronata</name>
    <name type="common">Asiatic mangrove</name>
    <dbReference type="NCBI Taxonomy" id="61149"/>
    <lineage>
        <taxon>Eukaryota</taxon>
        <taxon>Viridiplantae</taxon>
        <taxon>Streptophyta</taxon>
        <taxon>Embryophyta</taxon>
        <taxon>Tracheophyta</taxon>
        <taxon>Spermatophyta</taxon>
        <taxon>Magnoliopsida</taxon>
        <taxon>eudicotyledons</taxon>
        <taxon>Gunneridae</taxon>
        <taxon>Pentapetalae</taxon>
        <taxon>rosids</taxon>
        <taxon>fabids</taxon>
        <taxon>Malpighiales</taxon>
        <taxon>Rhizophoraceae</taxon>
        <taxon>Rhizophora</taxon>
    </lineage>
</organism>
<proteinExistence type="predicted"/>
<accession>A0A2P2N1B0</accession>
<name>A0A2P2N1B0_RHIMU</name>